<evidence type="ECO:0000313" key="5">
    <source>
        <dbReference type="Proteomes" id="UP000187166"/>
    </source>
</evidence>
<sequence length="193" mass="22220">MNLEKLLEWRRSYRKFDETKLISKEDIGDILNSIKFASCVNNRQYLRFISVEDKSKVLEVFENTKWAASLPNNLGRPKVGERPVYFIAILSDNDKKLKFNGIDEGLVISNLTITAAEKGIGSCIIGSINDKKMREILNYEDNYSCEVVIAFGYPKVNSIIKEIDTTEDQSYYLDNNGNYIVPKYKISEIVRRI</sequence>
<dbReference type="Proteomes" id="UP000187166">
    <property type="component" value="Unassembled WGS sequence"/>
</dbReference>
<evidence type="ECO:0000256" key="1">
    <source>
        <dbReference type="ARBA" id="ARBA00007118"/>
    </source>
</evidence>
<evidence type="ECO:0000256" key="2">
    <source>
        <dbReference type="ARBA" id="ARBA00023002"/>
    </source>
</evidence>
<accession>A0A1U7LY79</accession>
<organism evidence="4 5">
    <name type="scientific">Peptoniphilus porci</name>
    <dbReference type="NCBI Taxonomy" id="2652280"/>
    <lineage>
        <taxon>Bacteria</taxon>
        <taxon>Bacillati</taxon>
        <taxon>Bacillota</taxon>
        <taxon>Tissierellia</taxon>
        <taxon>Tissierellales</taxon>
        <taxon>Peptoniphilaceae</taxon>
        <taxon>Peptoniphilus</taxon>
    </lineage>
</organism>
<dbReference type="STRING" id="1465756.BIV18_01880"/>
<gene>
    <name evidence="4" type="ORF">BIV18_01880</name>
</gene>
<protein>
    <submittedName>
        <fullName evidence="4">Nitroreductase</fullName>
    </submittedName>
</protein>
<keyword evidence="5" id="KW-1185">Reference proteome</keyword>
<dbReference type="InterPro" id="IPR000415">
    <property type="entry name" value="Nitroreductase-like"/>
</dbReference>
<dbReference type="InterPro" id="IPR029479">
    <property type="entry name" value="Nitroreductase"/>
</dbReference>
<dbReference type="SUPFAM" id="SSF55469">
    <property type="entry name" value="FMN-dependent nitroreductase-like"/>
    <property type="match status" value="1"/>
</dbReference>
<name>A0A1U7LY79_9FIRM</name>
<reference evidence="4 5" key="1">
    <citation type="journal article" date="2016" name="Appl. Environ. Microbiol.">
        <title>Function and Phylogeny of Bacterial Butyryl Coenzyme A:Acetate Transferases and Their Diversity in the Proximal Colon of Swine.</title>
        <authorList>
            <person name="Trachsel J."/>
            <person name="Bayles D.O."/>
            <person name="Looft T."/>
            <person name="Levine U.Y."/>
            <person name="Allen H.K."/>
        </authorList>
    </citation>
    <scope>NUCLEOTIDE SEQUENCE [LARGE SCALE GENOMIC DNA]</scope>
    <source>
        <strain evidence="4 5">35-6-1</strain>
    </source>
</reference>
<feature type="domain" description="Nitroreductase" evidence="3">
    <location>
        <begin position="8"/>
        <end position="153"/>
    </location>
</feature>
<evidence type="ECO:0000259" key="3">
    <source>
        <dbReference type="Pfam" id="PF00881"/>
    </source>
</evidence>
<evidence type="ECO:0000313" key="4">
    <source>
        <dbReference type="EMBL" id="OLR64381.1"/>
    </source>
</evidence>
<dbReference type="CDD" id="cd02062">
    <property type="entry name" value="Nitro_FMN_reductase"/>
    <property type="match status" value="1"/>
</dbReference>
<comment type="caution">
    <text evidence="4">The sequence shown here is derived from an EMBL/GenBank/DDBJ whole genome shotgun (WGS) entry which is preliminary data.</text>
</comment>
<dbReference type="Pfam" id="PF00881">
    <property type="entry name" value="Nitroreductase"/>
    <property type="match status" value="1"/>
</dbReference>
<dbReference type="Gene3D" id="3.40.109.10">
    <property type="entry name" value="NADH Oxidase"/>
    <property type="match status" value="1"/>
</dbReference>
<dbReference type="PANTHER" id="PTHR43673:SF10">
    <property type="entry name" value="NADH DEHYDROGENASE_NAD(P)H NITROREDUCTASE XCC3605-RELATED"/>
    <property type="match status" value="1"/>
</dbReference>
<dbReference type="PANTHER" id="PTHR43673">
    <property type="entry name" value="NAD(P)H NITROREDUCTASE YDGI-RELATED"/>
    <property type="match status" value="1"/>
</dbReference>
<proteinExistence type="inferred from homology"/>
<dbReference type="GO" id="GO:0016491">
    <property type="term" value="F:oxidoreductase activity"/>
    <property type="evidence" value="ECO:0007669"/>
    <property type="project" value="UniProtKB-KW"/>
</dbReference>
<dbReference type="EMBL" id="MJIH01000001">
    <property type="protein sequence ID" value="OLR64381.1"/>
    <property type="molecule type" value="Genomic_DNA"/>
</dbReference>
<keyword evidence="2" id="KW-0560">Oxidoreductase</keyword>
<dbReference type="AlphaFoldDB" id="A0A1U7LY79"/>
<comment type="similarity">
    <text evidence="1">Belongs to the nitroreductase family.</text>
</comment>